<keyword evidence="2" id="KW-0217">Developmental protein</keyword>
<dbReference type="GO" id="GO:0005634">
    <property type="term" value="C:nucleus"/>
    <property type="evidence" value="ECO:0007669"/>
    <property type="project" value="UniProtKB-SubCell"/>
</dbReference>
<dbReference type="PANTHER" id="PTHR32263:SF5">
    <property type="entry name" value="INACTIVE POLY [ADP-RIBOSE] POLYMERASE SRO1-RELATED"/>
    <property type="match status" value="1"/>
</dbReference>
<organism evidence="8 9">
    <name type="scientific">Elaeis guineensis var. tenera</name>
    <name type="common">Oil palm</name>
    <dbReference type="NCBI Taxonomy" id="51953"/>
    <lineage>
        <taxon>Eukaryota</taxon>
        <taxon>Viridiplantae</taxon>
        <taxon>Streptophyta</taxon>
        <taxon>Embryophyta</taxon>
        <taxon>Tracheophyta</taxon>
        <taxon>Spermatophyta</taxon>
        <taxon>Magnoliopsida</taxon>
        <taxon>Liliopsida</taxon>
        <taxon>Arecaceae</taxon>
        <taxon>Arecoideae</taxon>
        <taxon>Cocoseae</taxon>
        <taxon>Elaeidinae</taxon>
        <taxon>Elaeis</taxon>
    </lineage>
</organism>
<dbReference type="InParanoid" id="A0A6I9R3S0"/>
<dbReference type="Pfam" id="PF12174">
    <property type="entry name" value="RST"/>
    <property type="match status" value="1"/>
</dbReference>
<feature type="compositionally biased region" description="Polar residues" evidence="5">
    <location>
        <begin position="461"/>
        <end position="482"/>
    </location>
</feature>
<dbReference type="InterPro" id="IPR022003">
    <property type="entry name" value="RST"/>
</dbReference>
<keyword evidence="3" id="KW-0346">Stress response</keyword>
<evidence type="ECO:0000256" key="4">
    <source>
        <dbReference type="ARBA" id="ARBA00023242"/>
    </source>
</evidence>
<dbReference type="OrthoDB" id="6133115at2759"/>
<dbReference type="InterPro" id="IPR044964">
    <property type="entry name" value="RCD1/SRO1-5"/>
</dbReference>
<comment type="subcellular location">
    <subcellularLocation>
        <location evidence="1">Nucleus</location>
    </subcellularLocation>
</comment>
<dbReference type="InterPro" id="IPR012317">
    <property type="entry name" value="Poly(ADP-ribose)pol_cat_dom"/>
</dbReference>
<accession>A0A6I9R3S0</accession>
<evidence type="ECO:0000256" key="1">
    <source>
        <dbReference type="ARBA" id="ARBA00004123"/>
    </source>
</evidence>
<protein>
    <submittedName>
        <fullName evidence="9">Inactive poly [ADP-ribose] polymerase RCD1</fullName>
    </submittedName>
</protein>
<reference evidence="9" key="1">
    <citation type="submission" date="2025-08" db="UniProtKB">
        <authorList>
            <consortium name="RefSeq"/>
        </authorList>
    </citation>
    <scope>IDENTIFICATION</scope>
</reference>
<evidence type="ECO:0000313" key="9">
    <source>
        <dbReference type="RefSeq" id="XP_010919988.1"/>
    </source>
</evidence>
<evidence type="ECO:0000259" key="7">
    <source>
        <dbReference type="PROSITE" id="PS51879"/>
    </source>
</evidence>
<keyword evidence="4" id="KW-0539">Nucleus</keyword>
<evidence type="ECO:0000313" key="8">
    <source>
        <dbReference type="Proteomes" id="UP000504607"/>
    </source>
</evidence>
<dbReference type="PROSITE" id="PS51879">
    <property type="entry name" value="RST"/>
    <property type="match status" value="1"/>
</dbReference>
<feature type="domain" description="RST" evidence="7">
    <location>
        <begin position="503"/>
        <end position="574"/>
    </location>
</feature>
<dbReference type="InterPro" id="IPR057823">
    <property type="entry name" value="WWE_RCD1"/>
</dbReference>
<dbReference type="GO" id="GO:0003950">
    <property type="term" value="F:NAD+ poly-ADP-ribosyltransferase activity"/>
    <property type="evidence" value="ECO:0007669"/>
    <property type="project" value="InterPro"/>
</dbReference>
<evidence type="ECO:0000256" key="2">
    <source>
        <dbReference type="ARBA" id="ARBA00022473"/>
    </source>
</evidence>
<dbReference type="AlphaFoldDB" id="A0A6I9R3S0"/>
<dbReference type="FunCoup" id="A0A6I9R3S0">
    <property type="interactions" value="3549"/>
</dbReference>
<evidence type="ECO:0000256" key="3">
    <source>
        <dbReference type="ARBA" id="ARBA00023016"/>
    </source>
</evidence>
<keyword evidence="8" id="KW-1185">Reference proteome</keyword>
<name>A0A6I9R3S0_ELAGV</name>
<feature type="domain" description="PARP catalytic" evidence="6">
    <location>
        <begin position="246"/>
        <end position="468"/>
    </location>
</feature>
<dbReference type="Pfam" id="PF00644">
    <property type="entry name" value="PARP"/>
    <property type="match status" value="1"/>
</dbReference>
<dbReference type="Gene3D" id="3.90.228.10">
    <property type="match status" value="1"/>
</dbReference>
<dbReference type="SUPFAM" id="SSF56399">
    <property type="entry name" value="ADP-ribosylation"/>
    <property type="match status" value="1"/>
</dbReference>
<evidence type="ECO:0000259" key="6">
    <source>
        <dbReference type="PROSITE" id="PS51059"/>
    </source>
</evidence>
<gene>
    <name evidence="9" type="primary">LOC105043955</name>
</gene>
<sequence>MEARNEKVLDKGGSILGNLKRKRNSAAYLTNSGHALVSYLPVTDQSCGRCCNVSERKSVFSHRSAAHVLKNYNNFMRSGLPQRVLSYQDGEWQDFPENIISSIREAFRLKKAITEAVFQDQQLLFDFVHMVCVDLKTGLQKPLAWIDEHGKCFFPELHPEFYASNGCHHSGKGKHVHMSCEQNGGHGPNACIEISVSAAESSNSGPDDEVMSNIKRLKSERNFASNQNMYPEVNETVAENELCSFVPQKVSGLETNQGKLVKPVGAPRVNNAVQHMLLQGLGPFIDAQDIVGIFRAPLKDNSGQIRFNLFQKQVEITKNFRGNANVRYAWLASSRDCVEDMMLQGVAKIKKPVHGPVYGIGTHLAPANCSNICASYSDVDENGVVHMILCRVIMGNVEVIHPGSKQFQPSNENFDSGVDNLQKPKHYVIWDMHVNTHIYPEYIVTFKMPSRARERLVGKESVSNTSAVTNPSSSHSLLQDRNPQPPPALADQSQVPVFGRAPKTPTSPWMPFSMLFAAISTKVSPQDMDLVNTHYEEFKKRNISRIDLVKKLRQIIGDKLLVSTIMRLQHKLPPMARREPPRSWAAKLQIKP</sequence>
<dbReference type="PANTHER" id="PTHR32263">
    <property type="entry name" value="INACTIVE POLY [ADP-RIBOSE] POLYMERASE SRO4-RELATED"/>
    <property type="match status" value="1"/>
</dbReference>
<evidence type="ECO:0000256" key="5">
    <source>
        <dbReference type="SAM" id="MobiDB-lite"/>
    </source>
</evidence>
<dbReference type="Proteomes" id="UP000504607">
    <property type="component" value="Chromosome 4"/>
</dbReference>
<proteinExistence type="predicted"/>
<dbReference type="PROSITE" id="PS51059">
    <property type="entry name" value="PARP_CATALYTIC"/>
    <property type="match status" value="1"/>
</dbReference>
<dbReference type="RefSeq" id="XP_010919988.1">
    <property type="nucleotide sequence ID" value="XM_010921686.3"/>
</dbReference>
<feature type="region of interest" description="Disordered" evidence="5">
    <location>
        <begin position="457"/>
        <end position="502"/>
    </location>
</feature>
<dbReference type="Pfam" id="PF23467">
    <property type="entry name" value="WWE_5"/>
    <property type="match status" value="1"/>
</dbReference>